<proteinExistence type="inferred from homology"/>
<dbReference type="Pfam" id="PF13561">
    <property type="entry name" value="adh_short_C2"/>
    <property type="match status" value="1"/>
</dbReference>
<dbReference type="EMBL" id="JAAGBB010000028">
    <property type="protein sequence ID" value="MBR0667007.1"/>
    <property type="molecule type" value="Genomic_DNA"/>
</dbReference>
<dbReference type="PRINTS" id="PR00081">
    <property type="entry name" value="GDHRDH"/>
</dbReference>
<comment type="similarity">
    <text evidence="1">Belongs to the short-chain dehydrogenases/reductases (SDR) family.</text>
</comment>
<accession>A0ABS5F379</accession>
<dbReference type="InterPro" id="IPR002347">
    <property type="entry name" value="SDR_fam"/>
</dbReference>
<name>A0ABS5F379_9PROT</name>
<reference evidence="3" key="1">
    <citation type="journal article" date="2021" name="Syst. Appl. Microbiol.">
        <title>Roseomonas hellenica sp. nov., isolated from roots of wild-growing Alkanna tinctoria.</title>
        <authorList>
            <person name="Rat A."/>
            <person name="Naranjo H.D."/>
            <person name="Lebbe L."/>
            <person name="Cnockaert M."/>
            <person name="Krigas N."/>
            <person name="Grigoriadou K."/>
            <person name="Maloupa E."/>
            <person name="Willems A."/>
        </authorList>
    </citation>
    <scope>NUCLEOTIDE SEQUENCE [LARGE SCALE GENOMIC DNA]</scope>
    <source>
        <strain evidence="3">LMG 31523</strain>
    </source>
</reference>
<sequence length="253" mass="26540">MSMDFTGISVAVTGAGVGFGRAIAQRFARHGATVFATDVNAEGLEETADGFDAVHTRVLDLTDRAAVADWVAAVEARANGSIDVLVNNAGGPVGRRYRPIEETAFEDWEAILRINLDAVFAVTRAAATGMKRAGRGRIINVSSGAGLRASRTGLLAYTSAKHAVVGLTRQLAQEFGPSGITVNAIAPGFFPISPDAQRQWDGYGAEGQQRLLDGLALRRLGTADDIAKAVTFFASDLADYVTGQILPVNGGSF</sequence>
<evidence type="ECO:0000313" key="3">
    <source>
        <dbReference type="Proteomes" id="UP001196870"/>
    </source>
</evidence>
<dbReference type="Proteomes" id="UP001196870">
    <property type="component" value="Unassembled WGS sequence"/>
</dbReference>
<gene>
    <name evidence="2" type="ORF">GXW71_21785</name>
</gene>
<dbReference type="PANTHER" id="PTHR42760:SF129">
    <property type="entry name" value="OXIDOREDUCTASE"/>
    <property type="match status" value="1"/>
</dbReference>
<dbReference type="PRINTS" id="PR00080">
    <property type="entry name" value="SDRFAMILY"/>
</dbReference>
<comment type="caution">
    <text evidence="2">The sequence shown here is derived from an EMBL/GenBank/DDBJ whole genome shotgun (WGS) entry which is preliminary data.</text>
</comment>
<dbReference type="PANTHER" id="PTHR42760">
    <property type="entry name" value="SHORT-CHAIN DEHYDROGENASES/REDUCTASES FAMILY MEMBER"/>
    <property type="match status" value="1"/>
</dbReference>
<keyword evidence="3" id="KW-1185">Reference proteome</keyword>
<dbReference type="CDD" id="cd05233">
    <property type="entry name" value="SDR_c"/>
    <property type="match status" value="1"/>
</dbReference>
<dbReference type="InterPro" id="IPR036291">
    <property type="entry name" value="NAD(P)-bd_dom_sf"/>
</dbReference>
<evidence type="ECO:0000256" key="1">
    <source>
        <dbReference type="ARBA" id="ARBA00006484"/>
    </source>
</evidence>
<protein>
    <submittedName>
        <fullName evidence="2">SDR family oxidoreductase</fullName>
    </submittedName>
</protein>
<dbReference type="SUPFAM" id="SSF51735">
    <property type="entry name" value="NAD(P)-binding Rossmann-fold domains"/>
    <property type="match status" value="1"/>
</dbReference>
<organism evidence="2 3">
    <name type="scientific">Plastoroseomonas hellenica</name>
    <dbReference type="NCBI Taxonomy" id="2687306"/>
    <lineage>
        <taxon>Bacteria</taxon>
        <taxon>Pseudomonadati</taxon>
        <taxon>Pseudomonadota</taxon>
        <taxon>Alphaproteobacteria</taxon>
        <taxon>Acetobacterales</taxon>
        <taxon>Acetobacteraceae</taxon>
        <taxon>Plastoroseomonas</taxon>
    </lineage>
</organism>
<evidence type="ECO:0000313" key="2">
    <source>
        <dbReference type="EMBL" id="MBR0667007.1"/>
    </source>
</evidence>
<dbReference type="Gene3D" id="3.40.50.720">
    <property type="entry name" value="NAD(P)-binding Rossmann-like Domain"/>
    <property type="match status" value="1"/>
</dbReference>